<dbReference type="AlphaFoldDB" id="A0A369J968"/>
<organism evidence="1 2">
    <name type="scientific">Hypsizygus marmoreus</name>
    <name type="common">White beech mushroom</name>
    <name type="synonym">Agaricus marmoreus</name>
    <dbReference type="NCBI Taxonomy" id="39966"/>
    <lineage>
        <taxon>Eukaryota</taxon>
        <taxon>Fungi</taxon>
        <taxon>Dikarya</taxon>
        <taxon>Basidiomycota</taxon>
        <taxon>Agaricomycotina</taxon>
        <taxon>Agaricomycetes</taxon>
        <taxon>Agaricomycetidae</taxon>
        <taxon>Agaricales</taxon>
        <taxon>Tricholomatineae</taxon>
        <taxon>Lyophyllaceae</taxon>
        <taxon>Hypsizygus</taxon>
    </lineage>
</organism>
<proteinExistence type="predicted"/>
<comment type="caution">
    <text evidence="1">The sequence shown here is derived from an EMBL/GenBank/DDBJ whole genome shotgun (WGS) entry which is preliminary data.</text>
</comment>
<dbReference type="EMBL" id="LUEZ02000090">
    <property type="protein sequence ID" value="RDB18591.1"/>
    <property type="molecule type" value="Genomic_DNA"/>
</dbReference>
<accession>A0A369J968</accession>
<evidence type="ECO:0000313" key="2">
    <source>
        <dbReference type="Proteomes" id="UP000076154"/>
    </source>
</evidence>
<name>A0A369J968_HYPMA</name>
<reference evidence="1" key="1">
    <citation type="submission" date="2018-04" db="EMBL/GenBank/DDBJ databases">
        <title>Whole genome sequencing of Hypsizygus marmoreus.</title>
        <authorList>
            <person name="Choi I.-G."/>
            <person name="Min B."/>
            <person name="Kim J.-G."/>
            <person name="Kim S."/>
            <person name="Oh Y.-L."/>
            <person name="Kong W.-S."/>
            <person name="Park H."/>
            <person name="Jeong J."/>
            <person name="Song E.-S."/>
        </authorList>
    </citation>
    <scope>NUCLEOTIDE SEQUENCE [LARGE SCALE GENOMIC DNA]</scope>
    <source>
        <strain evidence="1">51987-8</strain>
    </source>
</reference>
<dbReference type="Proteomes" id="UP000076154">
    <property type="component" value="Unassembled WGS sequence"/>
</dbReference>
<dbReference type="InParanoid" id="A0A369J968"/>
<keyword evidence="2" id="KW-1185">Reference proteome</keyword>
<protein>
    <submittedName>
        <fullName evidence="1">Uncharacterized protein</fullName>
    </submittedName>
</protein>
<evidence type="ECO:0000313" key="1">
    <source>
        <dbReference type="EMBL" id="RDB18591.1"/>
    </source>
</evidence>
<gene>
    <name evidence="1" type="ORF">Hypma_014782</name>
</gene>
<sequence>MERAVLTRFYIYTAADNCVTLLCKGCVAGFLGHLEQDDPSISHAGTFDALEWITHHELIGLWDRYSATILYHLCTCEFQPLNVRLDSMPVPITAHSMDAL</sequence>